<dbReference type="SMART" id="SM01116">
    <property type="entry name" value="Cyanate_lyase"/>
    <property type="match status" value="1"/>
</dbReference>
<organism evidence="4">
    <name type="scientific">Chromera velia CCMP2878</name>
    <dbReference type="NCBI Taxonomy" id="1169474"/>
    <lineage>
        <taxon>Eukaryota</taxon>
        <taxon>Sar</taxon>
        <taxon>Alveolata</taxon>
        <taxon>Colpodellida</taxon>
        <taxon>Chromeraceae</taxon>
        <taxon>Chromera</taxon>
    </lineage>
</organism>
<dbReference type="Pfam" id="PF02560">
    <property type="entry name" value="Cyanate_lyase"/>
    <property type="match status" value="1"/>
</dbReference>
<accession>A0A0G4H4V6</accession>
<dbReference type="InterPro" id="IPR036581">
    <property type="entry name" value="Cyanate_lyase_C_sf"/>
</dbReference>
<dbReference type="VEuPathDB" id="CryptoDB:Cvel_834"/>
<dbReference type="AlphaFoldDB" id="A0A0G4H4V6"/>
<dbReference type="PRINTS" id="PR01693">
    <property type="entry name" value="CYANASE"/>
</dbReference>
<evidence type="ECO:0000313" key="4">
    <source>
        <dbReference type="EMBL" id="CEM38701.1"/>
    </source>
</evidence>
<dbReference type="GO" id="GO:0003677">
    <property type="term" value="F:DNA binding"/>
    <property type="evidence" value="ECO:0007669"/>
    <property type="project" value="InterPro"/>
</dbReference>
<gene>
    <name evidence="4" type="ORF">Cvel_834</name>
</gene>
<dbReference type="InterPro" id="IPR003712">
    <property type="entry name" value="Cyanate_lyase_C"/>
</dbReference>
<dbReference type="SUPFAM" id="SSF55234">
    <property type="entry name" value="Cyanase C-terminal domain"/>
    <property type="match status" value="1"/>
</dbReference>
<dbReference type="InterPro" id="IPR008076">
    <property type="entry name" value="Cyanase"/>
</dbReference>
<sequence>MASRSVSLSRLPWRLASSRTFTTPPPVSVSVRHTPSHLGTNRFHVTQRRFFAGHTPDRIPVSVSSLYSRVDKEPILAEIQRRREERGLSIDAVAVELGFTNVYTAQILMLQAPLPERMKETLKGLLGLDEETLSEMGRIPHRRYDEDVLQEPTIYRVHEALMHYADSIKLLINEKCGDGIMSAIDFNFEIEKIKGSKGEDRVKLVMDGKFLPFTEQVKEQK</sequence>
<keyword evidence="2" id="KW-0456">Lyase</keyword>
<dbReference type="PANTHER" id="PTHR34186:SF2">
    <property type="entry name" value="CYANATE HYDRATASE"/>
    <property type="match status" value="1"/>
</dbReference>
<dbReference type="Gene3D" id="1.10.260.40">
    <property type="entry name" value="lambda repressor-like DNA-binding domains"/>
    <property type="match status" value="1"/>
</dbReference>
<dbReference type="InterPro" id="IPR010982">
    <property type="entry name" value="Lambda_DNA-bd_dom_sf"/>
</dbReference>
<proteinExistence type="predicted"/>
<dbReference type="PANTHER" id="PTHR34186">
    <property type="entry name" value="CYANATE HYDRATASE"/>
    <property type="match status" value="1"/>
</dbReference>
<reference evidence="4" key="1">
    <citation type="submission" date="2014-11" db="EMBL/GenBank/DDBJ databases">
        <authorList>
            <person name="Otto D Thomas"/>
            <person name="Naeem Raeece"/>
        </authorList>
    </citation>
    <scope>NUCLEOTIDE SEQUENCE</scope>
</reference>
<evidence type="ECO:0000259" key="3">
    <source>
        <dbReference type="SMART" id="SM01116"/>
    </source>
</evidence>
<dbReference type="SUPFAM" id="SSF47413">
    <property type="entry name" value="lambda repressor-like DNA-binding domains"/>
    <property type="match status" value="1"/>
</dbReference>
<feature type="domain" description="Cyanate lyase C-terminal" evidence="3">
    <location>
        <begin position="143"/>
        <end position="216"/>
    </location>
</feature>
<dbReference type="Gene3D" id="3.30.1160.10">
    <property type="entry name" value="Cyanate lyase, C-terminal domain"/>
    <property type="match status" value="1"/>
</dbReference>
<comment type="function">
    <text evidence="1">Catalyzes the reaction of cyanate with bicarbonate to produce ammonia and carbon dioxide.</text>
</comment>
<name>A0A0G4H4V6_9ALVE</name>
<evidence type="ECO:0000256" key="1">
    <source>
        <dbReference type="ARBA" id="ARBA00003561"/>
    </source>
</evidence>
<protein>
    <recommendedName>
        <fullName evidence="3">Cyanate lyase C-terminal domain-containing protein</fullName>
    </recommendedName>
</protein>
<evidence type="ECO:0000256" key="2">
    <source>
        <dbReference type="ARBA" id="ARBA00023239"/>
    </source>
</evidence>
<dbReference type="EMBL" id="CDMZ01001876">
    <property type="protein sequence ID" value="CEM38701.1"/>
    <property type="molecule type" value="Genomic_DNA"/>
</dbReference>
<dbReference type="GO" id="GO:0008824">
    <property type="term" value="F:cyanate hydratase activity"/>
    <property type="evidence" value="ECO:0007669"/>
    <property type="project" value="InterPro"/>
</dbReference>